<dbReference type="GO" id="GO:0004180">
    <property type="term" value="F:carboxypeptidase activity"/>
    <property type="evidence" value="ECO:0007669"/>
    <property type="project" value="UniProtKB-KW"/>
</dbReference>
<accession>A0A2Z6ETE9</accession>
<keyword evidence="1" id="KW-0121">Carboxypeptidase</keyword>
<dbReference type="EMBL" id="AP018150">
    <property type="protein sequence ID" value="BBE08685.1"/>
    <property type="molecule type" value="Genomic_DNA"/>
</dbReference>
<keyword evidence="1" id="KW-0378">Hydrolase</keyword>
<name>A0A2Z6ETE9_9BURK</name>
<evidence type="ECO:0000313" key="1">
    <source>
        <dbReference type="EMBL" id="BBE08685.1"/>
    </source>
</evidence>
<keyword evidence="2" id="KW-1185">Reference proteome</keyword>
<sequence>MFILKLRIAGVSDEKRGLNGVPSFEKIAKFTPAALAKDLRGVVCVKGGVII</sequence>
<dbReference type="KEGG" id="mcys:MCB1EB_0524"/>
<evidence type="ECO:0000313" key="2">
    <source>
        <dbReference type="Proteomes" id="UP000282597"/>
    </source>
</evidence>
<organism evidence="1 2">
    <name type="scientific">Mycoavidus cysteinexigens</name>
    <dbReference type="NCBI Taxonomy" id="1553431"/>
    <lineage>
        <taxon>Bacteria</taxon>
        <taxon>Pseudomonadati</taxon>
        <taxon>Pseudomonadota</taxon>
        <taxon>Betaproteobacteria</taxon>
        <taxon>Burkholderiales</taxon>
        <taxon>Burkholderiaceae</taxon>
        <taxon>Mycoavidus</taxon>
    </lineage>
</organism>
<keyword evidence="1" id="KW-0645">Protease</keyword>
<dbReference type="AlphaFoldDB" id="A0A2Z6ETE9"/>
<proteinExistence type="predicted"/>
<dbReference type="Proteomes" id="UP000282597">
    <property type="component" value="Chromosome"/>
</dbReference>
<protein>
    <submittedName>
        <fullName evidence="1">LD-carboxypeptidase family</fullName>
    </submittedName>
</protein>
<reference evidence="1 2" key="1">
    <citation type="journal article" date="2018" name="Microbes Environ.">
        <title>Comparative Genomic Insights into Endofungal Lifestyles of Two Bacterial Endosymbionts, Mycoavidus cysteinexigens and Burkholderia rhizoxinica.</title>
        <authorList>
            <person name="Sharmin D."/>
            <person name="Guo Y."/>
            <person name="Nishizawa T."/>
            <person name="Ohshima S."/>
            <person name="Sato Y."/>
            <person name="Takashima Y."/>
            <person name="Narisawa K."/>
            <person name="Ohta H."/>
        </authorList>
    </citation>
    <scope>NUCLEOTIDE SEQUENCE [LARGE SCALE GENOMIC DNA]</scope>
    <source>
        <strain evidence="1 2">B1-EB</strain>
    </source>
</reference>
<gene>
    <name evidence="1" type="ORF">MCB1EB_0524</name>
</gene>